<feature type="coiled-coil region" evidence="3">
    <location>
        <begin position="71"/>
        <end position="105"/>
    </location>
</feature>
<dbReference type="InterPro" id="IPR036415">
    <property type="entry name" value="Lamin_tail_dom_sf"/>
</dbReference>
<feature type="coiled-coil region" evidence="3">
    <location>
        <begin position="240"/>
        <end position="305"/>
    </location>
</feature>
<dbReference type="GO" id="GO:0006998">
    <property type="term" value="P:nuclear envelope organization"/>
    <property type="evidence" value="ECO:0007669"/>
    <property type="project" value="TreeGrafter"/>
</dbReference>
<keyword evidence="8" id="KW-1185">Reference proteome</keyword>
<dbReference type="Gene3D" id="1.20.5.1160">
    <property type="entry name" value="Vasodilator-stimulated phosphoprotein"/>
    <property type="match status" value="1"/>
</dbReference>
<keyword evidence="1" id="KW-0403">Intermediate filament</keyword>
<dbReference type="OrthoDB" id="2441647at2759"/>
<dbReference type="Pfam" id="PF00038">
    <property type="entry name" value="Filament"/>
    <property type="match status" value="1"/>
</dbReference>
<accession>A0A0N4VI44</accession>
<evidence type="ECO:0000313" key="7">
    <source>
        <dbReference type="EMBL" id="VDD95087.1"/>
    </source>
</evidence>
<feature type="domain" description="LTD" evidence="5">
    <location>
        <begin position="436"/>
        <end position="505"/>
    </location>
</feature>
<dbReference type="PANTHER" id="PTHR45721">
    <property type="entry name" value="LAMIN DM0-RELATED"/>
    <property type="match status" value="1"/>
</dbReference>
<dbReference type="STRING" id="51028.A0A0N4VI44"/>
<dbReference type="GO" id="GO:0005882">
    <property type="term" value="C:intermediate filament"/>
    <property type="evidence" value="ECO:0007669"/>
    <property type="project" value="UniProtKB-KW"/>
</dbReference>
<evidence type="ECO:0000259" key="5">
    <source>
        <dbReference type="PROSITE" id="PS51841"/>
    </source>
</evidence>
<dbReference type="GO" id="GO:0005652">
    <property type="term" value="C:nuclear lamina"/>
    <property type="evidence" value="ECO:0007669"/>
    <property type="project" value="TreeGrafter"/>
</dbReference>
<dbReference type="Proteomes" id="UP000274131">
    <property type="component" value="Unassembled WGS sequence"/>
</dbReference>
<sequence length="505" mass="60018">MQQEKKEKNQVTTAEFRVSHEEKQHIAEKIEEQKKKTVSEKLIYSALTKAKEMELKSPLKHRHSSGSAFSASVIRDEREREKKEISELNERFANYIEKVRFLSAQNQKMEHDLVTFKARIGKDSSFTRQMCETELADARKIAEQETTETDELIGKMPELQQEITEYKKRYDEACKKNEADAKHIDKLIEKFCKLEYEKNLLRRRLEERDSVLLNLKKLNAYYLTMQTRLRVELETESTSHADFKIRAEALSDELEFIRQEQEQELRELQGETARDTTWENQEYFRRELSSAIRSLRKEYDQITIENRTEMETWYKLKIKEFRSETSRQLLEKNYSYQEVKRLRVQRTEVKSRLTKLEERNSILTKQVGDLQRQINEEQQNYRIFLEERENSIRTLTEELEQLSVELQGLTDTKESLEEEIAEYRKLLEGGERKTKKLPEVQEQKLEFDRDGRFIRLQNTSKTESAAIGEWKVNQITDGGNPLVVTLPKDLVLKPGKTLTVRFVTF</sequence>
<dbReference type="Gene3D" id="2.60.40.1260">
    <property type="entry name" value="Lamin Tail domain"/>
    <property type="match status" value="1"/>
</dbReference>
<dbReference type="GO" id="GO:0005200">
    <property type="term" value="F:structural constituent of cytoskeleton"/>
    <property type="evidence" value="ECO:0007669"/>
    <property type="project" value="TreeGrafter"/>
</dbReference>
<feature type="coiled-coil region" evidence="3">
    <location>
        <begin position="149"/>
        <end position="176"/>
    </location>
</feature>
<dbReference type="AlphaFoldDB" id="A0A0N4VI44"/>
<dbReference type="GO" id="GO:0007097">
    <property type="term" value="P:nuclear migration"/>
    <property type="evidence" value="ECO:0007669"/>
    <property type="project" value="TreeGrafter"/>
</dbReference>
<dbReference type="InterPro" id="IPR039008">
    <property type="entry name" value="IF_rod_dom"/>
</dbReference>
<name>A0A0N4VI44_ENTVE</name>
<dbReference type="InterPro" id="IPR001322">
    <property type="entry name" value="Lamin_tail_dom"/>
</dbReference>
<keyword evidence="2 3" id="KW-0175">Coiled coil</keyword>
<dbReference type="Gene3D" id="1.20.5.500">
    <property type="entry name" value="Single helix bin"/>
    <property type="match status" value="1"/>
</dbReference>
<organism evidence="9">
    <name type="scientific">Enterobius vermicularis</name>
    <name type="common">Human pinworm</name>
    <dbReference type="NCBI Taxonomy" id="51028"/>
    <lineage>
        <taxon>Eukaryota</taxon>
        <taxon>Metazoa</taxon>
        <taxon>Ecdysozoa</taxon>
        <taxon>Nematoda</taxon>
        <taxon>Chromadorea</taxon>
        <taxon>Rhabditida</taxon>
        <taxon>Spirurina</taxon>
        <taxon>Oxyuridomorpha</taxon>
        <taxon>Oxyuroidea</taxon>
        <taxon>Oxyuridae</taxon>
        <taxon>Enterobius</taxon>
    </lineage>
</organism>
<feature type="domain" description="IF rod" evidence="6">
    <location>
        <begin position="81"/>
        <end position="434"/>
    </location>
</feature>
<dbReference type="SUPFAM" id="SSF74853">
    <property type="entry name" value="Lamin A/C globular tail domain"/>
    <property type="match status" value="1"/>
</dbReference>
<evidence type="ECO:0000256" key="1">
    <source>
        <dbReference type="ARBA" id="ARBA00022754"/>
    </source>
</evidence>
<evidence type="ECO:0000256" key="3">
    <source>
        <dbReference type="SAM" id="Coils"/>
    </source>
</evidence>
<dbReference type="EMBL" id="UXUI01010328">
    <property type="protein sequence ID" value="VDD95087.1"/>
    <property type="molecule type" value="Genomic_DNA"/>
</dbReference>
<evidence type="ECO:0000259" key="6">
    <source>
        <dbReference type="PROSITE" id="PS51842"/>
    </source>
</evidence>
<evidence type="ECO:0000256" key="4">
    <source>
        <dbReference type="SAM" id="MobiDB-lite"/>
    </source>
</evidence>
<dbReference type="GO" id="GO:0031507">
    <property type="term" value="P:heterochromatin formation"/>
    <property type="evidence" value="ECO:0007669"/>
    <property type="project" value="TreeGrafter"/>
</dbReference>
<feature type="region of interest" description="Disordered" evidence="4">
    <location>
        <begin position="1"/>
        <end position="24"/>
    </location>
</feature>
<evidence type="ECO:0000256" key="2">
    <source>
        <dbReference type="ARBA" id="ARBA00023054"/>
    </source>
</evidence>
<reference evidence="7 8" key="2">
    <citation type="submission" date="2018-10" db="EMBL/GenBank/DDBJ databases">
        <authorList>
            <consortium name="Pathogen Informatics"/>
        </authorList>
    </citation>
    <scope>NUCLEOTIDE SEQUENCE [LARGE SCALE GENOMIC DNA]</scope>
</reference>
<dbReference type="GO" id="GO:0090435">
    <property type="term" value="P:protein localization to nuclear envelope"/>
    <property type="evidence" value="ECO:0007669"/>
    <property type="project" value="TreeGrafter"/>
</dbReference>
<dbReference type="PANTHER" id="PTHR45721:SF12">
    <property type="entry name" value="INTERMEDIATE FILAMENT PROTEIN IFA-1"/>
    <property type="match status" value="1"/>
</dbReference>
<gene>
    <name evidence="7" type="ORF">EVEC_LOCUS9838</name>
</gene>
<evidence type="ECO:0000313" key="9">
    <source>
        <dbReference type="WBParaSite" id="EVEC_0001049501-mRNA-1"/>
    </source>
</evidence>
<protein>
    <submittedName>
        <fullName evidence="9">Intermediate filament tail domain protein</fullName>
    </submittedName>
</protein>
<dbReference type="PROSITE" id="PS51841">
    <property type="entry name" value="LTD"/>
    <property type="match status" value="1"/>
</dbReference>
<dbReference type="WBParaSite" id="EVEC_0001049501-mRNA-1">
    <property type="protein sequence ID" value="EVEC_0001049501-mRNA-1"/>
    <property type="gene ID" value="EVEC_0001049501"/>
</dbReference>
<dbReference type="GO" id="GO:0051664">
    <property type="term" value="P:nuclear pore localization"/>
    <property type="evidence" value="ECO:0007669"/>
    <property type="project" value="TreeGrafter"/>
</dbReference>
<dbReference type="Gene3D" id="1.20.5.170">
    <property type="match status" value="1"/>
</dbReference>
<feature type="coiled-coil region" evidence="3">
    <location>
        <begin position="339"/>
        <end position="433"/>
    </location>
</feature>
<proteinExistence type="predicted"/>
<evidence type="ECO:0000313" key="8">
    <source>
        <dbReference type="Proteomes" id="UP000274131"/>
    </source>
</evidence>
<dbReference type="SUPFAM" id="SSF64593">
    <property type="entry name" value="Intermediate filament protein, coiled coil region"/>
    <property type="match status" value="2"/>
</dbReference>
<dbReference type="PROSITE" id="PS51842">
    <property type="entry name" value="IF_ROD_2"/>
    <property type="match status" value="1"/>
</dbReference>
<reference evidence="9" key="1">
    <citation type="submission" date="2017-02" db="UniProtKB">
        <authorList>
            <consortium name="WormBaseParasite"/>
        </authorList>
    </citation>
    <scope>IDENTIFICATION</scope>
</reference>
<dbReference type="SMART" id="SM01391">
    <property type="entry name" value="Filament"/>
    <property type="match status" value="1"/>
</dbReference>